<feature type="domain" description="Carbohydrate kinase PfkB" evidence="1">
    <location>
        <begin position="333"/>
        <end position="405"/>
    </location>
</feature>
<dbReference type="RefSeq" id="XP_002290010.1">
    <property type="nucleotide sequence ID" value="XM_002289974.1"/>
</dbReference>
<dbReference type="PaxDb" id="35128-Thaps4907"/>
<dbReference type="SUPFAM" id="SSF53613">
    <property type="entry name" value="Ribokinase-like"/>
    <property type="match status" value="1"/>
</dbReference>
<dbReference type="Proteomes" id="UP000001449">
    <property type="component" value="Chromosome 4"/>
</dbReference>
<dbReference type="Pfam" id="PF00294">
    <property type="entry name" value="PfkB"/>
    <property type="match status" value="1"/>
</dbReference>
<dbReference type="EMBL" id="CM000641">
    <property type="protein sequence ID" value="EED93547.1"/>
    <property type="molecule type" value="Genomic_DNA"/>
</dbReference>
<name>B8C0N0_THAPS</name>
<keyword evidence="3" id="KW-1185">Reference proteome</keyword>
<proteinExistence type="predicted"/>
<dbReference type="AlphaFoldDB" id="B8C0N0"/>
<dbReference type="eggNOG" id="ENOG502T76P">
    <property type="taxonomic scope" value="Eukaryota"/>
</dbReference>
<dbReference type="InParanoid" id="B8C0N0"/>
<evidence type="ECO:0000313" key="2">
    <source>
        <dbReference type="EMBL" id="EED93547.1"/>
    </source>
</evidence>
<evidence type="ECO:0000313" key="3">
    <source>
        <dbReference type="Proteomes" id="UP000001449"/>
    </source>
</evidence>
<dbReference type="Gene3D" id="3.40.1190.20">
    <property type="match status" value="1"/>
</dbReference>
<dbReference type="InterPro" id="IPR029056">
    <property type="entry name" value="Ribokinase-like"/>
</dbReference>
<organism evidence="2 3">
    <name type="scientific">Thalassiosira pseudonana</name>
    <name type="common">Marine diatom</name>
    <name type="synonym">Cyclotella nana</name>
    <dbReference type="NCBI Taxonomy" id="35128"/>
    <lineage>
        <taxon>Eukaryota</taxon>
        <taxon>Sar</taxon>
        <taxon>Stramenopiles</taxon>
        <taxon>Ochrophyta</taxon>
        <taxon>Bacillariophyta</taxon>
        <taxon>Coscinodiscophyceae</taxon>
        <taxon>Thalassiosirophycidae</taxon>
        <taxon>Thalassiosirales</taxon>
        <taxon>Thalassiosiraceae</taxon>
        <taxon>Thalassiosira</taxon>
    </lineage>
</organism>
<protein>
    <recommendedName>
        <fullName evidence="1">Carbohydrate kinase PfkB domain-containing protein</fullName>
    </recommendedName>
</protein>
<dbReference type="GeneID" id="7451402"/>
<reference evidence="2 3" key="1">
    <citation type="journal article" date="2004" name="Science">
        <title>The genome of the diatom Thalassiosira pseudonana: ecology, evolution, and metabolism.</title>
        <authorList>
            <person name="Armbrust E.V."/>
            <person name="Berges J.A."/>
            <person name="Bowler C."/>
            <person name="Green B.R."/>
            <person name="Martinez D."/>
            <person name="Putnam N.H."/>
            <person name="Zhou S."/>
            <person name="Allen A.E."/>
            <person name="Apt K.E."/>
            <person name="Bechner M."/>
            <person name="Brzezinski M.A."/>
            <person name="Chaal B.K."/>
            <person name="Chiovitti A."/>
            <person name="Davis A.K."/>
            <person name="Demarest M.S."/>
            <person name="Detter J.C."/>
            <person name="Glavina T."/>
            <person name="Goodstein D."/>
            <person name="Hadi M.Z."/>
            <person name="Hellsten U."/>
            <person name="Hildebrand M."/>
            <person name="Jenkins B.D."/>
            <person name="Jurka J."/>
            <person name="Kapitonov V.V."/>
            <person name="Kroger N."/>
            <person name="Lau W.W."/>
            <person name="Lane T.W."/>
            <person name="Larimer F.W."/>
            <person name="Lippmeier J.C."/>
            <person name="Lucas S."/>
            <person name="Medina M."/>
            <person name="Montsant A."/>
            <person name="Obornik M."/>
            <person name="Parker M.S."/>
            <person name="Palenik B."/>
            <person name="Pazour G.J."/>
            <person name="Richardson P.M."/>
            <person name="Rynearson T.A."/>
            <person name="Saito M.A."/>
            <person name="Schwartz D.C."/>
            <person name="Thamatrakoln K."/>
            <person name="Valentin K."/>
            <person name="Vardi A."/>
            <person name="Wilkerson F.P."/>
            <person name="Rokhsar D.S."/>
        </authorList>
    </citation>
    <scope>NUCLEOTIDE SEQUENCE [LARGE SCALE GENOMIC DNA]</scope>
    <source>
        <strain evidence="2 3">CCMP1335</strain>
    </source>
</reference>
<sequence>MACYLRCHSSICFSATTTDDHETSTSFCTCCASSSPFFRWLAAGNADDDAYRKRRRVVVIGKIIIDLYGDPSDLSGKVSTSDESSVTVGGGGPQAAFGAAAALAVREYYLHPTNDHASELKSSLAVPPKQPITFLAPIGMKNWTPDKANALDELLLPVLETPTLLIQSYDHITPTINIWHDENEIVQWMPVNGSFGEEGADGLWRNRPSAQDVLNAMSTGCDTEPELVLHAILESGCNPAGGRMDSLMLLNSTLLEQCAVIGVEPIVFPDDETKKVSQEDNNAVKALIRSVNDALDAVRNANGSAKLLVVTPDRPCYNGAFSTTEIQQLPVLKEVIVRDGANGSFTNNLKIPSATLRTNDKSPINPTGAGNAYSAAFVACRGTGSTVEEAASLATAVGAVVCEYEHLPPWTWEVLDRIADGVFER</sequence>
<gene>
    <name evidence="2" type="ORF">THAPSDRAFT_4907</name>
</gene>
<dbReference type="InterPro" id="IPR011611">
    <property type="entry name" value="PfkB_dom"/>
</dbReference>
<evidence type="ECO:0000259" key="1">
    <source>
        <dbReference type="Pfam" id="PF00294"/>
    </source>
</evidence>
<accession>B8C0N0</accession>
<dbReference type="HOGENOM" id="CLU_646413_0_0_1"/>
<dbReference type="KEGG" id="tps:THAPSDRAFT_4907"/>
<reference evidence="2 3" key="2">
    <citation type="journal article" date="2008" name="Nature">
        <title>The Phaeodactylum genome reveals the evolutionary history of diatom genomes.</title>
        <authorList>
            <person name="Bowler C."/>
            <person name="Allen A.E."/>
            <person name="Badger J.H."/>
            <person name="Grimwood J."/>
            <person name="Jabbari K."/>
            <person name="Kuo A."/>
            <person name="Maheswari U."/>
            <person name="Martens C."/>
            <person name="Maumus F."/>
            <person name="Otillar R.P."/>
            <person name="Rayko E."/>
            <person name="Salamov A."/>
            <person name="Vandepoele K."/>
            <person name="Beszteri B."/>
            <person name="Gruber A."/>
            <person name="Heijde M."/>
            <person name="Katinka M."/>
            <person name="Mock T."/>
            <person name="Valentin K."/>
            <person name="Verret F."/>
            <person name="Berges J.A."/>
            <person name="Brownlee C."/>
            <person name="Cadoret J.P."/>
            <person name="Chiovitti A."/>
            <person name="Choi C.J."/>
            <person name="Coesel S."/>
            <person name="De Martino A."/>
            <person name="Detter J.C."/>
            <person name="Durkin C."/>
            <person name="Falciatore A."/>
            <person name="Fournet J."/>
            <person name="Haruta M."/>
            <person name="Huysman M.J."/>
            <person name="Jenkins B.D."/>
            <person name="Jiroutova K."/>
            <person name="Jorgensen R.E."/>
            <person name="Joubert Y."/>
            <person name="Kaplan A."/>
            <person name="Kroger N."/>
            <person name="Kroth P.G."/>
            <person name="La Roche J."/>
            <person name="Lindquist E."/>
            <person name="Lommer M."/>
            <person name="Martin-Jezequel V."/>
            <person name="Lopez P.J."/>
            <person name="Lucas S."/>
            <person name="Mangogna M."/>
            <person name="McGinnis K."/>
            <person name="Medlin L.K."/>
            <person name="Montsant A."/>
            <person name="Oudot-Le Secq M.P."/>
            <person name="Napoli C."/>
            <person name="Obornik M."/>
            <person name="Parker M.S."/>
            <person name="Petit J.L."/>
            <person name="Porcel B.M."/>
            <person name="Poulsen N."/>
            <person name="Robison M."/>
            <person name="Rychlewski L."/>
            <person name="Rynearson T.A."/>
            <person name="Schmutz J."/>
            <person name="Shapiro H."/>
            <person name="Siaut M."/>
            <person name="Stanley M."/>
            <person name="Sussman M.R."/>
            <person name="Taylor A.R."/>
            <person name="Vardi A."/>
            <person name="von Dassow P."/>
            <person name="Vyverman W."/>
            <person name="Willis A."/>
            <person name="Wyrwicz L.S."/>
            <person name="Rokhsar D.S."/>
            <person name="Weissenbach J."/>
            <person name="Armbrust E.V."/>
            <person name="Green B.R."/>
            <person name="Van de Peer Y."/>
            <person name="Grigoriev I.V."/>
        </authorList>
    </citation>
    <scope>NUCLEOTIDE SEQUENCE [LARGE SCALE GENOMIC DNA]</scope>
    <source>
        <strain evidence="2 3">CCMP1335</strain>
    </source>
</reference>